<evidence type="ECO:0000256" key="1">
    <source>
        <dbReference type="ARBA" id="ARBA00004651"/>
    </source>
</evidence>
<evidence type="ECO:0000256" key="3">
    <source>
        <dbReference type="ARBA" id="ARBA00023040"/>
    </source>
</evidence>
<evidence type="ECO:0000256" key="6">
    <source>
        <dbReference type="ARBA" id="ARBA00023224"/>
    </source>
</evidence>
<proteinExistence type="predicted"/>
<comment type="subcellular location">
    <subcellularLocation>
        <location evidence="1">Cell membrane</location>
        <topology evidence="1">Multi-pass membrane protein</topology>
    </subcellularLocation>
</comment>
<keyword evidence="7" id="KW-0472">Membrane</keyword>
<evidence type="ECO:0008006" key="10">
    <source>
        <dbReference type="Google" id="ProtNLM"/>
    </source>
</evidence>
<evidence type="ECO:0000313" key="9">
    <source>
        <dbReference type="Proteomes" id="UP001152747"/>
    </source>
</evidence>
<name>A0A9P1IZU2_9PELO</name>
<dbReference type="Gene3D" id="1.20.1070.10">
    <property type="entry name" value="Rhodopsin 7-helix transmembrane proteins"/>
    <property type="match status" value="1"/>
</dbReference>
<dbReference type="PANTHER" id="PTHR24246:SF27">
    <property type="entry name" value="ADENOSINE RECEPTOR, ISOFORM A"/>
    <property type="match status" value="1"/>
</dbReference>
<dbReference type="GO" id="GO:0005886">
    <property type="term" value="C:plasma membrane"/>
    <property type="evidence" value="ECO:0007669"/>
    <property type="project" value="UniProtKB-SubCell"/>
</dbReference>
<protein>
    <recommendedName>
        <fullName evidence="10">G-protein coupled receptors family 1 profile domain-containing protein</fullName>
    </recommendedName>
</protein>
<sequence length="353" mass="39317">MNMSTDFVHAEFAMVTDLTSSAHMGDFQVDYGQTLFMCILYIVIGSISMLCSLTTITLYLSSRELRKKYIFYVVLDFCEFLDAVSYVLLGIGRGYGLIAGFIGTKITVHDCFYTKYWPHLLILGTELPSICTLFLSFERILAVTKPALYKRGCTQNFKYSLISMVPVFGILTIIAAGLSVSGEAGERVVGTQHCAIITSTGKYYATFHFIFIVASPIVSFVSTLTVWSTQRVWKNLAKSKYGSQDNHLGMILAMSGTSILLLASPAIVMLTIRWDIKDWGDIQVAITYAMPGCLSIVNTIIAFKFRKELRLQLLHLLGLGSKPHHQIEHSMFTRASSHFSSRSRGGLTNVQNI</sequence>
<keyword evidence="4" id="KW-0675">Receptor</keyword>
<keyword evidence="6" id="KW-0807">Transducer</keyword>
<feature type="transmembrane region" description="Helical" evidence="7">
    <location>
        <begin position="157"/>
        <end position="178"/>
    </location>
</feature>
<feature type="transmembrane region" description="Helical" evidence="7">
    <location>
        <begin position="69"/>
        <end position="96"/>
    </location>
</feature>
<keyword evidence="7" id="KW-1133">Transmembrane helix</keyword>
<dbReference type="PANTHER" id="PTHR24246">
    <property type="entry name" value="OLFACTORY RECEPTOR AND ADENOSINE RECEPTOR"/>
    <property type="match status" value="1"/>
</dbReference>
<organism evidence="8 9">
    <name type="scientific">Caenorhabditis angaria</name>
    <dbReference type="NCBI Taxonomy" id="860376"/>
    <lineage>
        <taxon>Eukaryota</taxon>
        <taxon>Metazoa</taxon>
        <taxon>Ecdysozoa</taxon>
        <taxon>Nematoda</taxon>
        <taxon>Chromadorea</taxon>
        <taxon>Rhabditida</taxon>
        <taxon>Rhabditina</taxon>
        <taxon>Rhabditomorpha</taxon>
        <taxon>Rhabditoidea</taxon>
        <taxon>Rhabditidae</taxon>
        <taxon>Peloderinae</taxon>
        <taxon>Caenorhabditis</taxon>
    </lineage>
</organism>
<accession>A0A9P1IZU2</accession>
<keyword evidence="2" id="KW-1003">Cell membrane</keyword>
<dbReference type="EMBL" id="CANHGI010000005">
    <property type="protein sequence ID" value="CAI5452428.1"/>
    <property type="molecule type" value="Genomic_DNA"/>
</dbReference>
<feature type="transmembrane region" description="Helical" evidence="7">
    <location>
        <begin position="282"/>
        <end position="303"/>
    </location>
</feature>
<feature type="transmembrane region" description="Helical" evidence="7">
    <location>
        <begin position="34"/>
        <end position="60"/>
    </location>
</feature>
<keyword evidence="5" id="KW-0325">Glycoprotein</keyword>
<dbReference type="OrthoDB" id="5862640at2759"/>
<evidence type="ECO:0000256" key="5">
    <source>
        <dbReference type="ARBA" id="ARBA00023180"/>
    </source>
</evidence>
<reference evidence="8" key="1">
    <citation type="submission" date="2022-11" db="EMBL/GenBank/DDBJ databases">
        <authorList>
            <person name="Kikuchi T."/>
        </authorList>
    </citation>
    <scope>NUCLEOTIDE SEQUENCE</scope>
    <source>
        <strain evidence="8">PS1010</strain>
    </source>
</reference>
<feature type="transmembrane region" description="Helical" evidence="7">
    <location>
        <begin position="207"/>
        <end position="227"/>
    </location>
</feature>
<feature type="transmembrane region" description="Helical" evidence="7">
    <location>
        <begin position="248"/>
        <end position="270"/>
    </location>
</feature>
<evidence type="ECO:0000256" key="2">
    <source>
        <dbReference type="ARBA" id="ARBA00022475"/>
    </source>
</evidence>
<keyword evidence="3" id="KW-0297">G-protein coupled receptor</keyword>
<dbReference type="SUPFAM" id="SSF81321">
    <property type="entry name" value="Family A G protein-coupled receptor-like"/>
    <property type="match status" value="1"/>
</dbReference>
<evidence type="ECO:0000256" key="7">
    <source>
        <dbReference type="SAM" id="Phobius"/>
    </source>
</evidence>
<dbReference type="GO" id="GO:0004930">
    <property type="term" value="F:G protein-coupled receptor activity"/>
    <property type="evidence" value="ECO:0007669"/>
    <property type="project" value="UniProtKB-KW"/>
</dbReference>
<keyword evidence="9" id="KW-1185">Reference proteome</keyword>
<feature type="transmembrane region" description="Helical" evidence="7">
    <location>
        <begin position="116"/>
        <end position="137"/>
    </location>
</feature>
<gene>
    <name evidence="8" type="ORF">CAMP_LOCUS15065</name>
</gene>
<keyword evidence="7" id="KW-0812">Transmembrane</keyword>
<dbReference type="AlphaFoldDB" id="A0A9P1IZU2"/>
<dbReference type="Proteomes" id="UP001152747">
    <property type="component" value="Unassembled WGS sequence"/>
</dbReference>
<evidence type="ECO:0000256" key="4">
    <source>
        <dbReference type="ARBA" id="ARBA00023170"/>
    </source>
</evidence>
<evidence type="ECO:0000313" key="8">
    <source>
        <dbReference type="EMBL" id="CAI5452428.1"/>
    </source>
</evidence>
<comment type="caution">
    <text evidence="8">The sequence shown here is derived from an EMBL/GenBank/DDBJ whole genome shotgun (WGS) entry which is preliminary data.</text>
</comment>